<dbReference type="EMBL" id="BNBE01000002">
    <property type="protein sequence ID" value="GHG04258.1"/>
    <property type="molecule type" value="Genomic_DNA"/>
</dbReference>
<reference evidence="3" key="1">
    <citation type="journal article" date="2014" name="Int. J. Syst. Evol. Microbiol.">
        <title>Complete genome sequence of Corynebacterium casei LMG S-19264T (=DSM 44701T), isolated from a smear-ripened cheese.</title>
        <authorList>
            <consortium name="US DOE Joint Genome Institute (JGI-PGF)"/>
            <person name="Walter F."/>
            <person name="Albersmeier A."/>
            <person name="Kalinowski J."/>
            <person name="Ruckert C."/>
        </authorList>
    </citation>
    <scope>NUCLEOTIDE SEQUENCE</scope>
    <source>
        <strain evidence="3">JCM 4122</strain>
    </source>
</reference>
<dbReference type="RefSeq" id="WP_190042326.1">
    <property type="nucleotide sequence ID" value="NZ_JBHMCL010000064.1"/>
</dbReference>
<dbReference type="Proteomes" id="UP000632849">
    <property type="component" value="Unassembled WGS sequence"/>
</dbReference>
<feature type="signal peptide" evidence="2">
    <location>
        <begin position="1"/>
        <end position="32"/>
    </location>
</feature>
<reference evidence="3" key="2">
    <citation type="submission" date="2020-09" db="EMBL/GenBank/DDBJ databases">
        <authorList>
            <person name="Sun Q."/>
            <person name="Ohkuma M."/>
        </authorList>
    </citation>
    <scope>NUCLEOTIDE SEQUENCE</scope>
    <source>
        <strain evidence="3">JCM 4122</strain>
    </source>
</reference>
<dbReference type="PROSITE" id="PS51257">
    <property type="entry name" value="PROKAR_LIPOPROTEIN"/>
    <property type="match status" value="1"/>
</dbReference>
<feature type="region of interest" description="Disordered" evidence="1">
    <location>
        <begin position="27"/>
        <end position="62"/>
    </location>
</feature>
<evidence type="ECO:0000256" key="1">
    <source>
        <dbReference type="SAM" id="MobiDB-lite"/>
    </source>
</evidence>
<dbReference type="AlphaFoldDB" id="A0A919BPQ2"/>
<proteinExistence type="predicted"/>
<evidence type="ECO:0000313" key="3">
    <source>
        <dbReference type="EMBL" id="GHG04258.1"/>
    </source>
</evidence>
<feature type="compositionally biased region" description="Low complexity" evidence="1">
    <location>
        <begin position="40"/>
        <end position="49"/>
    </location>
</feature>
<comment type="caution">
    <text evidence="3">The sequence shown here is derived from an EMBL/GenBank/DDBJ whole genome shotgun (WGS) entry which is preliminary data.</text>
</comment>
<evidence type="ECO:0000313" key="4">
    <source>
        <dbReference type="Proteomes" id="UP000632849"/>
    </source>
</evidence>
<evidence type="ECO:0008006" key="5">
    <source>
        <dbReference type="Google" id="ProtNLM"/>
    </source>
</evidence>
<evidence type="ECO:0000256" key="2">
    <source>
        <dbReference type="SAM" id="SignalP"/>
    </source>
</evidence>
<gene>
    <name evidence="3" type="ORF">GCM10017667_38400</name>
</gene>
<sequence>MTRTNNRKQWRKITLACTVAVMAVGCTSNEPASPKPPATTPAQTTTTAPEPTPTPTPADPAEAAKKEAIATYLSHWREVEKRYADKTDKAGDLKKYAAAVAQYQVERDAKDFHKKGLVTTGNIIVGNPTAISADLDRKVPKVVISSCMDITQWQTIHSDTGKPATLPANRLLRYVIKATVEKWDKGWVVIADEPQGKKC</sequence>
<keyword evidence="2" id="KW-0732">Signal</keyword>
<keyword evidence="4" id="KW-1185">Reference proteome</keyword>
<organism evidence="3 4">
    <name type="scientific">Streptomyces filamentosus</name>
    <name type="common">Streptomyces roseosporus</name>
    <dbReference type="NCBI Taxonomy" id="67294"/>
    <lineage>
        <taxon>Bacteria</taxon>
        <taxon>Bacillati</taxon>
        <taxon>Actinomycetota</taxon>
        <taxon>Actinomycetes</taxon>
        <taxon>Kitasatosporales</taxon>
        <taxon>Streptomycetaceae</taxon>
        <taxon>Streptomyces</taxon>
    </lineage>
</organism>
<name>A0A919BPQ2_STRFL</name>
<feature type="chain" id="PRO_5037571650" description="Secreted protein/lipoprotein" evidence="2">
    <location>
        <begin position="33"/>
        <end position="199"/>
    </location>
</feature>
<accession>A0A919BPQ2</accession>
<protein>
    <recommendedName>
        <fullName evidence="5">Secreted protein/lipoprotein</fullName>
    </recommendedName>
</protein>